<keyword evidence="14" id="KW-1185">Reference proteome</keyword>
<evidence type="ECO:0000256" key="7">
    <source>
        <dbReference type="ARBA" id="ARBA00047984"/>
    </source>
</evidence>
<dbReference type="SMART" id="SM00490">
    <property type="entry name" value="HELICc"/>
    <property type="match status" value="1"/>
</dbReference>
<keyword evidence="1 8" id="KW-0547">Nucleotide-binding</keyword>
<dbReference type="InterPro" id="IPR025313">
    <property type="entry name" value="SPB4-like_CTE"/>
</dbReference>
<organism evidence="13 14">
    <name type="scientific">Cyclospora cayetanensis</name>
    <dbReference type="NCBI Taxonomy" id="88456"/>
    <lineage>
        <taxon>Eukaryota</taxon>
        <taxon>Sar</taxon>
        <taxon>Alveolata</taxon>
        <taxon>Apicomplexa</taxon>
        <taxon>Conoidasida</taxon>
        <taxon>Coccidia</taxon>
        <taxon>Eucoccidiorida</taxon>
        <taxon>Eimeriorina</taxon>
        <taxon>Eimeriidae</taxon>
        <taxon>Cyclospora</taxon>
    </lineage>
</organism>
<dbReference type="GO" id="GO:0003723">
    <property type="term" value="F:RNA binding"/>
    <property type="evidence" value="ECO:0007669"/>
    <property type="project" value="UniProtKB-UniRule"/>
</dbReference>
<dbReference type="Proteomes" id="UP000095192">
    <property type="component" value="Unassembled WGS sequence"/>
</dbReference>
<keyword evidence="5 9" id="KW-0694">RNA-binding</keyword>
<dbReference type="InterPro" id="IPR000629">
    <property type="entry name" value="RNA-helicase_DEAD-box_CS"/>
</dbReference>
<dbReference type="InParanoid" id="A0A1D3CUU8"/>
<dbReference type="FunCoup" id="A0A1D3CUU8">
    <property type="interactions" value="399"/>
</dbReference>
<dbReference type="SMART" id="SM00487">
    <property type="entry name" value="DEXDc"/>
    <property type="match status" value="1"/>
</dbReference>
<dbReference type="AlphaFoldDB" id="A0A1D3CUU8"/>
<dbReference type="VEuPathDB" id="ToxoDB:LOC34617652"/>
<evidence type="ECO:0000256" key="9">
    <source>
        <dbReference type="RuleBase" id="RU365068"/>
    </source>
</evidence>
<evidence type="ECO:0000256" key="4">
    <source>
        <dbReference type="ARBA" id="ARBA00022840"/>
    </source>
</evidence>
<comment type="catalytic activity">
    <reaction evidence="7 9">
        <text>ATP + H2O = ADP + phosphate + H(+)</text>
        <dbReference type="Rhea" id="RHEA:13065"/>
        <dbReference type="ChEBI" id="CHEBI:15377"/>
        <dbReference type="ChEBI" id="CHEBI:15378"/>
        <dbReference type="ChEBI" id="CHEBI:30616"/>
        <dbReference type="ChEBI" id="CHEBI:43474"/>
        <dbReference type="ChEBI" id="CHEBI:456216"/>
        <dbReference type="EC" id="3.6.4.13"/>
    </reaction>
</comment>
<name>A0A1D3CUU8_9EIME</name>
<dbReference type="InterPro" id="IPR044773">
    <property type="entry name" value="DDX18/Has1_DEADc"/>
</dbReference>
<dbReference type="CDD" id="cd17942">
    <property type="entry name" value="DEADc_DDX18"/>
    <property type="match status" value="1"/>
</dbReference>
<gene>
    <name evidence="13" type="ORF">cyc_00475</name>
</gene>
<feature type="domain" description="Helicase C-terminal" evidence="12">
    <location>
        <begin position="361"/>
        <end position="531"/>
    </location>
</feature>
<dbReference type="InterPro" id="IPR001650">
    <property type="entry name" value="Helicase_C-like"/>
</dbReference>
<evidence type="ECO:0000256" key="3">
    <source>
        <dbReference type="ARBA" id="ARBA00022806"/>
    </source>
</evidence>
<dbReference type="Gene3D" id="3.40.50.300">
    <property type="entry name" value="P-loop containing nucleotide triphosphate hydrolases"/>
    <property type="match status" value="2"/>
</dbReference>
<protein>
    <recommendedName>
        <fullName evidence="9">ATP-dependent RNA helicase</fullName>
        <ecNumber evidence="9">3.6.4.13</ecNumber>
    </recommendedName>
</protein>
<feature type="region of interest" description="Disordered" evidence="10">
    <location>
        <begin position="54"/>
        <end position="90"/>
    </location>
</feature>
<proteinExistence type="inferred from homology"/>
<dbReference type="GO" id="GO:0016887">
    <property type="term" value="F:ATP hydrolysis activity"/>
    <property type="evidence" value="ECO:0007669"/>
    <property type="project" value="RHEA"/>
</dbReference>
<evidence type="ECO:0000256" key="5">
    <source>
        <dbReference type="ARBA" id="ARBA00022884"/>
    </source>
</evidence>
<accession>A0A1D3CUU8</accession>
<sequence>MIPEKANLGIKKRKIKAEDASLPAEGDPTATHKAKARRAAQEIAVKGDEAIKESGVPIAVDAQGPPEEGTTSALSSLEPHNDSSTPPGPSGGFFSDVLFESLDICDPVKRALGEMKMERLTEIQAKAIPRLLEGKDVLGAAKTGSGKTLAFLVPAMELLYQVKFLPRNGTGVLVISPTRELSLQIYDVAVELAKYLPQTLGLVMGGANRKNEAEKLCKGVNVLVATPGRLLDHMQNTKGFVYKNLLSLVIDEADRILEIGFEEELNAILALLPKTRQTCLFSATQTAKVADLARLSLKKPVFLQAYFSAYGHAGIAGCFVLHVSISDIRGANLVDDVLRALPFGMGAYTIQVQNSVATVSGLQQGYVICPAEQRFLLLFTFLKKNRDKKVMVFFSSCMSVRFHDELFNYIDLQTTCIHGKKKQGARMSTYYEFCEAEKGILLCTDVAARGLDIPKVDWIVQVDPPDDPREYIHRVGRTARGAGGKGKALMFLMPEEIGFLRYLRQAGVPLNEYSFPSSKLANVQTQLERLIEKNYYLHKSSRDAYRSYLHAYASHGLKDIFNVYNLDLQRVARAFGFSVPPKVELNLKAKGRGSNNLEKKNKRFGGSGHRFSAANPYGVRDPNDTRQFCH</sequence>
<comment type="domain">
    <text evidence="9">The Q motif is unique to and characteristic of the DEAD box family of RNA helicases and controls ATP binding and hydrolysis.</text>
</comment>
<dbReference type="PROSITE" id="PS51192">
    <property type="entry name" value="HELICASE_ATP_BIND_1"/>
    <property type="match status" value="1"/>
</dbReference>
<dbReference type="SUPFAM" id="SSF52540">
    <property type="entry name" value="P-loop containing nucleoside triphosphate hydrolases"/>
    <property type="match status" value="2"/>
</dbReference>
<evidence type="ECO:0000259" key="11">
    <source>
        <dbReference type="PROSITE" id="PS51192"/>
    </source>
</evidence>
<feature type="region of interest" description="Disordered" evidence="10">
    <location>
        <begin position="1"/>
        <end position="41"/>
    </location>
</feature>
<dbReference type="Pfam" id="PF00271">
    <property type="entry name" value="Helicase_C"/>
    <property type="match status" value="1"/>
</dbReference>
<evidence type="ECO:0000256" key="1">
    <source>
        <dbReference type="ARBA" id="ARBA00022741"/>
    </source>
</evidence>
<comment type="caution">
    <text evidence="13">The sequence shown here is derived from an EMBL/GenBank/DDBJ whole genome shotgun (WGS) entry which is preliminary data.</text>
</comment>
<evidence type="ECO:0000256" key="10">
    <source>
        <dbReference type="SAM" id="MobiDB-lite"/>
    </source>
</evidence>
<dbReference type="FunFam" id="3.40.50.300:FF:000379">
    <property type="entry name" value="RNA helicase"/>
    <property type="match status" value="1"/>
</dbReference>
<evidence type="ECO:0000256" key="2">
    <source>
        <dbReference type="ARBA" id="ARBA00022801"/>
    </source>
</evidence>
<dbReference type="InterPro" id="IPR011545">
    <property type="entry name" value="DEAD/DEAH_box_helicase_dom"/>
</dbReference>
<evidence type="ECO:0000313" key="13">
    <source>
        <dbReference type="EMBL" id="OEH74979.1"/>
    </source>
</evidence>
<feature type="domain" description="Helicase ATP-binding" evidence="11">
    <location>
        <begin position="128"/>
        <end position="303"/>
    </location>
</feature>
<dbReference type="EC" id="3.6.4.13" evidence="9"/>
<keyword evidence="4 8" id="KW-0067">ATP-binding</keyword>
<reference evidence="13 14" key="1">
    <citation type="journal article" date="2016" name="BMC Genomics">
        <title>Comparative genomics reveals Cyclospora cayetanensis possesses coccidia-like metabolism and invasion components but unique surface antigens.</title>
        <authorList>
            <person name="Liu S."/>
            <person name="Wang L."/>
            <person name="Zheng H."/>
            <person name="Xu Z."/>
            <person name="Roellig D.M."/>
            <person name="Li N."/>
            <person name="Frace M.A."/>
            <person name="Tang K."/>
            <person name="Arrowood M.J."/>
            <person name="Moss D.M."/>
            <person name="Zhang L."/>
            <person name="Feng Y."/>
            <person name="Xiao L."/>
        </authorList>
    </citation>
    <scope>NUCLEOTIDE SEQUENCE [LARGE SCALE GENOMIC DNA]</scope>
    <source>
        <strain evidence="13 14">CHN_HEN01</strain>
    </source>
</reference>
<feature type="region of interest" description="Disordered" evidence="10">
    <location>
        <begin position="590"/>
        <end position="630"/>
    </location>
</feature>
<dbReference type="PROSITE" id="PS51194">
    <property type="entry name" value="HELICASE_CTER"/>
    <property type="match status" value="1"/>
</dbReference>
<dbReference type="SMART" id="SM01178">
    <property type="entry name" value="DUF4217"/>
    <property type="match status" value="1"/>
</dbReference>
<dbReference type="EMBL" id="JROU02001859">
    <property type="protein sequence ID" value="OEH74979.1"/>
    <property type="molecule type" value="Genomic_DNA"/>
</dbReference>
<dbReference type="Pfam" id="PF13959">
    <property type="entry name" value="CTE_SPB4"/>
    <property type="match status" value="1"/>
</dbReference>
<evidence type="ECO:0000313" key="14">
    <source>
        <dbReference type="Proteomes" id="UP000095192"/>
    </source>
</evidence>
<keyword evidence="2 8" id="KW-0378">Hydrolase</keyword>
<dbReference type="GO" id="GO:0003724">
    <property type="term" value="F:RNA helicase activity"/>
    <property type="evidence" value="ECO:0007669"/>
    <property type="project" value="UniProtKB-EC"/>
</dbReference>
<evidence type="ECO:0000259" key="12">
    <source>
        <dbReference type="PROSITE" id="PS51194"/>
    </source>
</evidence>
<dbReference type="GO" id="GO:0005524">
    <property type="term" value="F:ATP binding"/>
    <property type="evidence" value="ECO:0007669"/>
    <property type="project" value="UniProtKB-UniRule"/>
</dbReference>
<dbReference type="InterPro" id="IPR014001">
    <property type="entry name" value="Helicase_ATP-bd"/>
</dbReference>
<dbReference type="Pfam" id="PF00270">
    <property type="entry name" value="DEAD"/>
    <property type="match status" value="1"/>
</dbReference>
<comment type="function">
    <text evidence="9">RNA helicase.</text>
</comment>
<keyword evidence="3 8" id="KW-0347">Helicase</keyword>
<dbReference type="InterPro" id="IPR027417">
    <property type="entry name" value="P-loop_NTPase"/>
</dbReference>
<evidence type="ECO:0000256" key="8">
    <source>
        <dbReference type="RuleBase" id="RU000492"/>
    </source>
</evidence>
<evidence type="ECO:0000256" key="6">
    <source>
        <dbReference type="ARBA" id="ARBA00024357"/>
    </source>
</evidence>
<dbReference type="CDD" id="cd18787">
    <property type="entry name" value="SF2_C_DEAD"/>
    <property type="match status" value="1"/>
</dbReference>
<dbReference type="PANTHER" id="PTHR24031">
    <property type="entry name" value="RNA HELICASE"/>
    <property type="match status" value="1"/>
</dbReference>
<comment type="similarity">
    <text evidence="6">Belongs to the DEAD box helicase family. DDX18/HAS1 subfamily.</text>
</comment>
<dbReference type="PROSITE" id="PS00039">
    <property type="entry name" value="DEAD_ATP_HELICASE"/>
    <property type="match status" value="1"/>
</dbReference>
<dbReference type="VEuPathDB" id="ToxoDB:cyc_00475"/>